<accession>A0AA38RH24</accession>
<evidence type="ECO:0000256" key="1">
    <source>
        <dbReference type="SAM" id="MobiDB-lite"/>
    </source>
</evidence>
<sequence>MGISISRTKLMDYEGDHICPRKILKIQAGDIWSSSQYDRTVRIGGKGEMKAEIDEGETSQEADVPTADDPAGLVPSIYSLANSPVLDDASSDCWSLGSVGYIATALPSVGEGIYRCELEAGVEPNNTRRSLYDELASMDELMEDESDSGEEDDYGDDADYKSAQYAEPGELLSLKRESLQEKTAGGLLIVCDDLDEDEWFDAEDGMSEETPSSPSSSIGNTSSSPSSHSSISSSINNAPASSPPSSTSSTSSLFGPVCPPRKLNARGTARPAPLANAKPCSPRSSTTTRPTQKPTVQRLTFSPEAHRYAGALGSVAPVAITPLSIPTTSPSQHLPQSSPVMVPSIPTINLIPPTPRYTTFELFPRYRRTTDTTRLYVRERDREVKGARARREREVQERWELVKRRRGRYMDALGRRLGGLDAWRRVRVETAGWDEWASSGRTVQ</sequence>
<dbReference type="Proteomes" id="UP001174691">
    <property type="component" value="Unassembled WGS sequence"/>
</dbReference>
<gene>
    <name evidence="2" type="ORF">NKR19_g5556</name>
</gene>
<evidence type="ECO:0000313" key="3">
    <source>
        <dbReference type="Proteomes" id="UP001174691"/>
    </source>
</evidence>
<dbReference type="EMBL" id="JANBVN010000077">
    <property type="protein sequence ID" value="KAJ9149651.1"/>
    <property type="molecule type" value="Genomic_DNA"/>
</dbReference>
<reference evidence="2" key="1">
    <citation type="submission" date="2022-07" db="EMBL/GenBank/DDBJ databases">
        <title>Fungi with potential for degradation of polypropylene.</title>
        <authorList>
            <person name="Gostincar C."/>
        </authorList>
    </citation>
    <scope>NUCLEOTIDE SEQUENCE</scope>
    <source>
        <strain evidence="2">EXF-13287</strain>
    </source>
</reference>
<feature type="compositionally biased region" description="Low complexity" evidence="1">
    <location>
        <begin position="211"/>
        <end position="252"/>
    </location>
</feature>
<comment type="caution">
    <text evidence="2">The sequence shown here is derived from an EMBL/GenBank/DDBJ whole genome shotgun (WGS) entry which is preliminary data.</text>
</comment>
<feature type="region of interest" description="Disordered" evidence="1">
    <location>
        <begin position="203"/>
        <end position="298"/>
    </location>
</feature>
<proteinExistence type="predicted"/>
<evidence type="ECO:0000313" key="2">
    <source>
        <dbReference type="EMBL" id="KAJ9149651.1"/>
    </source>
</evidence>
<keyword evidence="3" id="KW-1185">Reference proteome</keyword>
<name>A0AA38RH24_9PEZI</name>
<protein>
    <submittedName>
        <fullName evidence="2">Uncharacterized protein</fullName>
    </submittedName>
</protein>
<organism evidence="2 3">
    <name type="scientific">Coniochaeta hoffmannii</name>
    <dbReference type="NCBI Taxonomy" id="91930"/>
    <lineage>
        <taxon>Eukaryota</taxon>
        <taxon>Fungi</taxon>
        <taxon>Dikarya</taxon>
        <taxon>Ascomycota</taxon>
        <taxon>Pezizomycotina</taxon>
        <taxon>Sordariomycetes</taxon>
        <taxon>Sordariomycetidae</taxon>
        <taxon>Coniochaetales</taxon>
        <taxon>Coniochaetaceae</taxon>
        <taxon>Coniochaeta</taxon>
    </lineage>
</organism>
<feature type="compositionally biased region" description="Low complexity" evidence="1">
    <location>
        <begin position="281"/>
        <end position="298"/>
    </location>
</feature>
<dbReference type="AlphaFoldDB" id="A0AA38RH24"/>